<name>A0AAN6XET1_9PEZI</name>
<evidence type="ECO:0000259" key="2">
    <source>
        <dbReference type="Pfam" id="PF21762"/>
    </source>
</evidence>
<sequence length="596" mass="67887">MNLTNNMYSLEEREKDEAFVKDLAAATGQPDLFEDIDPHLWRSVDEEVIKKMTYDYDDDDSDDSTGGVIFKVRNLEVKDSTTQHRLNLEVASEMIQQNKTSKARALVADTPDFRHDPDKLEREGLMWKETGLKKGDLSEEGMEFVSWKMVRGYPEMFVGKANGARTKDMFTLEGLHKNRIWDVYYLHQPKEIHPKPGLFVPTYQFQHLLDTINARLEINLTIPPGKNTSKFKLVFGEGNTPRPRFLGRTFTADGFKMFTGLVPRPKPEDDPSLGTEEGQAKLKSVLKMIANSHKKTEKSKKNAFKRFQDHRQWGRSLKRTQRYLGLRKKKSDGAAAESPVVRFVAIDLEAWEQNLDVITEVGIAILDTSDLKNSTPGKNGRNWFDAIKARHIHVAENRCFENYRYVQSCPENFDFGQTELIFGHDVPNIMRSIINNSPHPVVLVFHESKADIKFLKTINYNIYEAKNVIELVDTKYLHQYAIRSGNQPSVGTVCDYLEIHTKNLHNAGNDAVYTLQAMIGLAVKQREESLKRARGEGSQAAQIRQHHVPFAEMDEKEGWTSSGEDSDGGPPVRPAEFEMDWSPLPPRDDAAADGGW</sequence>
<evidence type="ECO:0000313" key="3">
    <source>
        <dbReference type="EMBL" id="KAK4196482.1"/>
    </source>
</evidence>
<keyword evidence="3" id="KW-0269">Exonuclease</keyword>
<dbReference type="PANTHER" id="PTHR28083:SF1">
    <property type="entry name" value="GOOD FOR FULL DBP5 ACTIVITY PROTEIN 2"/>
    <property type="match status" value="1"/>
</dbReference>
<comment type="caution">
    <text evidence="3">The sequence shown here is derived from an EMBL/GenBank/DDBJ whole genome shotgun (WGS) entry which is preliminary data.</text>
</comment>
<evidence type="ECO:0000256" key="1">
    <source>
        <dbReference type="SAM" id="MobiDB-lite"/>
    </source>
</evidence>
<dbReference type="GO" id="GO:0003676">
    <property type="term" value="F:nucleic acid binding"/>
    <property type="evidence" value="ECO:0007669"/>
    <property type="project" value="InterPro"/>
</dbReference>
<organism evidence="3 4">
    <name type="scientific">Triangularia verruculosa</name>
    <dbReference type="NCBI Taxonomy" id="2587418"/>
    <lineage>
        <taxon>Eukaryota</taxon>
        <taxon>Fungi</taxon>
        <taxon>Dikarya</taxon>
        <taxon>Ascomycota</taxon>
        <taxon>Pezizomycotina</taxon>
        <taxon>Sordariomycetes</taxon>
        <taxon>Sordariomycetidae</taxon>
        <taxon>Sordariales</taxon>
        <taxon>Podosporaceae</taxon>
        <taxon>Triangularia</taxon>
    </lineage>
</organism>
<dbReference type="GO" id="GO:0005634">
    <property type="term" value="C:nucleus"/>
    <property type="evidence" value="ECO:0007669"/>
    <property type="project" value="TreeGrafter"/>
</dbReference>
<keyword evidence="4" id="KW-1185">Reference proteome</keyword>
<proteinExistence type="predicted"/>
<dbReference type="InterPro" id="IPR040151">
    <property type="entry name" value="Gfd2/YDR514C-like"/>
</dbReference>
<dbReference type="InterPro" id="IPR048519">
    <property type="entry name" value="Gfd2/YDR514C-like_C"/>
</dbReference>
<dbReference type="Gene3D" id="3.30.420.10">
    <property type="entry name" value="Ribonuclease H-like superfamily/Ribonuclease H"/>
    <property type="match status" value="1"/>
</dbReference>
<dbReference type="PANTHER" id="PTHR28083">
    <property type="entry name" value="GOOD FOR FULL DBP5 ACTIVITY PROTEIN 2"/>
    <property type="match status" value="1"/>
</dbReference>
<protein>
    <submittedName>
        <fullName evidence="3">Exonuclease</fullName>
    </submittedName>
</protein>
<dbReference type="InterPro" id="IPR012337">
    <property type="entry name" value="RNaseH-like_sf"/>
</dbReference>
<dbReference type="EMBL" id="MU863983">
    <property type="protein sequence ID" value="KAK4196482.1"/>
    <property type="molecule type" value="Genomic_DNA"/>
</dbReference>
<reference evidence="3" key="1">
    <citation type="journal article" date="2023" name="Mol. Phylogenet. Evol.">
        <title>Genome-scale phylogeny and comparative genomics of the fungal order Sordariales.</title>
        <authorList>
            <person name="Hensen N."/>
            <person name="Bonometti L."/>
            <person name="Westerberg I."/>
            <person name="Brannstrom I.O."/>
            <person name="Guillou S."/>
            <person name="Cros-Aarteil S."/>
            <person name="Calhoun S."/>
            <person name="Haridas S."/>
            <person name="Kuo A."/>
            <person name="Mondo S."/>
            <person name="Pangilinan J."/>
            <person name="Riley R."/>
            <person name="LaButti K."/>
            <person name="Andreopoulos B."/>
            <person name="Lipzen A."/>
            <person name="Chen C."/>
            <person name="Yan M."/>
            <person name="Daum C."/>
            <person name="Ng V."/>
            <person name="Clum A."/>
            <person name="Steindorff A."/>
            <person name="Ohm R.A."/>
            <person name="Martin F."/>
            <person name="Silar P."/>
            <person name="Natvig D.O."/>
            <person name="Lalanne C."/>
            <person name="Gautier V."/>
            <person name="Ament-Velasquez S.L."/>
            <person name="Kruys A."/>
            <person name="Hutchinson M.I."/>
            <person name="Powell A.J."/>
            <person name="Barry K."/>
            <person name="Miller A.N."/>
            <person name="Grigoriev I.V."/>
            <person name="Debuchy R."/>
            <person name="Gladieux P."/>
            <person name="Hiltunen Thoren M."/>
            <person name="Johannesson H."/>
        </authorList>
    </citation>
    <scope>NUCLEOTIDE SEQUENCE</scope>
    <source>
        <strain evidence="3">CBS 315.58</strain>
    </source>
</reference>
<keyword evidence="3" id="KW-0540">Nuclease</keyword>
<dbReference type="AlphaFoldDB" id="A0AAN6XET1"/>
<feature type="region of interest" description="Disordered" evidence="1">
    <location>
        <begin position="534"/>
        <end position="596"/>
    </location>
</feature>
<feature type="domain" description="Gfd2/YDR514C-like C-terminal" evidence="2">
    <location>
        <begin position="343"/>
        <end position="520"/>
    </location>
</feature>
<dbReference type="Proteomes" id="UP001303160">
    <property type="component" value="Unassembled WGS sequence"/>
</dbReference>
<accession>A0AAN6XET1</accession>
<keyword evidence="3" id="KW-0378">Hydrolase</keyword>
<gene>
    <name evidence="3" type="ORF">QBC40DRAFT_309828</name>
</gene>
<evidence type="ECO:0000313" key="4">
    <source>
        <dbReference type="Proteomes" id="UP001303160"/>
    </source>
</evidence>
<dbReference type="InterPro" id="IPR036397">
    <property type="entry name" value="RNaseH_sf"/>
</dbReference>
<dbReference type="SUPFAM" id="SSF53098">
    <property type="entry name" value="Ribonuclease H-like"/>
    <property type="match status" value="1"/>
</dbReference>
<reference evidence="3" key="2">
    <citation type="submission" date="2023-05" db="EMBL/GenBank/DDBJ databases">
        <authorList>
            <consortium name="Lawrence Berkeley National Laboratory"/>
            <person name="Steindorff A."/>
            <person name="Hensen N."/>
            <person name="Bonometti L."/>
            <person name="Westerberg I."/>
            <person name="Brannstrom I.O."/>
            <person name="Guillou S."/>
            <person name="Cros-Aarteil S."/>
            <person name="Calhoun S."/>
            <person name="Haridas S."/>
            <person name="Kuo A."/>
            <person name="Mondo S."/>
            <person name="Pangilinan J."/>
            <person name="Riley R."/>
            <person name="Labutti K."/>
            <person name="Andreopoulos B."/>
            <person name="Lipzen A."/>
            <person name="Chen C."/>
            <person name="Yanf M."/>
            <person name="Daum C."/>
            <person name="Ng V."/>
            <person name="Clum A."/>
            <person name="Ohm R."/>
            <person name="Martin F."/>
            <person name="Silar P."/>
            <person name="Natvig D."/>
            <person name="Lalanne C."/>
            <person name="Gautier V."/>
            <person name="Ament-Velasquez S.L."/>
            <person name="Kruys A."/>
            <person name="Hutchinson M.I."/>
            <person name="Powell A.J."/>
            <person name="Barry K."/>
            <person name="Miller A.N."/>
            <person name="Grigoriev I.V."/>
            <person name="Debuchy R."/>
            <person name="Gladieux P."/>
            <person name="Thoren M.H."/>
            <person name="Johannesson H."/>
        </authorList>
    </citation>
    <scope>NUCLEOTIDE SEQUENCE</scope>
    <source>
        <strain evidence="3">CBS 315.58</strain>
    </source>
</reference>
<dbReference type="GO" id="GO:0004527">
    <property type="term" value="F:exonuclease activity"/>
    <property type="evidence" value="ECO:0007669"/>
    <property type="project" value="UniProtKB-KW"/>
</dbReference>
<dbReference type="Pfam" id="PF21762">
    <property type="entry name" value="DEDDh_C"/>
    <property type="match status" value="1"/>
</dbReference>